<protein>
    <submittedName>
        <fullName evidence="1">Uncharacterized protein</fullName>
    </submittedName>
</protein>
<name>A0ACB8UZY8_9EURO</name>
<evidence type="ECO:0000313" key="1">
    <source>
        <dbReference type="EMBL" id="KAI2389234.1"/>
    </source>
</evidence>
<organism evidence="1">
    <name type="scientific">Ophidiomyces ophidiicola</name>
    <dbReference type="NCBI Taxonomy" id="1387563"/>
    <lineage>
        <taxon>Eukaryota</taxon>
        <taxon>Fungi</taxon>
        <taxon>Dikarya</taxon>
        <taxon>Ascomycota</taxon>
        <taxon>Pezizomycotina</taxon>
        <taxon>Eurotiomycetes</taxon>
        <taxon>Eurotiomycetidae</taxon>
        <taxon>Onygenales</taxon>
        <taxon>Onygenaceae</taxon>
        <taxon>Ophidiomyces</taxon>
    </lineage>
</organism>
<reference evidence="1" key="1">
    <citation type="journal article" date="2022" name="bioRxiv">
        <title>Population genetic analysis of Ophidiomyces ophidiicola, the causative agent of snake fungal disease, indicates recent introductions to the USA.</title>
        <authorList>
            <person name="Ladner J.T."/>
            <person name="Palmer J.M."/>
            <person name="Ettinger C.L."/>
            <person name="Stajich J.E."/>
            <person name="Farrell T.M."/>
            <person name="Glorioso B.M."/>
            <person name="Lawson B."/>
            <person name="Price S.J."/>
            <person name="Stengle A.G."/>
            <person name="Grear D.A."/>
            <person name="Lorch J.M."/>
        </authorList>
    </citation>
    <scope>NUCLEOTIDE SEQUENCE</scope>
    <source>
        <strain evidence="1">NWHC 24266-5</strain>
    </source>
</reference>
<comment type="caution">
    <text evidence="1">The sequence shown here is derived from an EMBL/GenBank/DDBJ whole genome shotgun (WGS) entry which is preliminary data.</text>
</comment>
<sequence>MSLSPMDVRSVGTCVSAVITSFIDAAGLMQRMKASENLLTHEITSDFENSLLLGPPIVQGQYEQSIRQFRGAYELGDQIARETLKDIVISLQLTVLATLRMALLDSISPDFASLQVASDNARVETLMCLYKLAQRIGMSPPRYSPEHSLTPKQPACSFAPDNARQNSSHSPPSHGASSFDMRANLVSPSEAPFLAPLSSLSPSSVDSAFTEDAGTPSLDHSVGSFFGGRRFPYSPVSHSSRQPRQEGSIPTKRRVTNRPDSIYSESIYSEMSSHPVVPTETTNESDISSFGVSSHQTSHKDISELPKEQSTSSNRSGSLLSGFQDRRKRISISSGEKPVPRSGFHSVLGFGEKPHSVQNNSENGAQSERNLAYSQTGSPIPGALYLPCEENKFAGFCKGAWKLQNAMKKSFRLDFRRTTTYLQISTWRCTKCCFEGPMGHSPAAARGSSSSPAQGFARTTPLTESSSKDFDQSVRLHSSSGVRYRWAFLAKSHIPIRSTLKRTDGTGGSFGCIYCCAEQQGPAPVFADIDTFMEHLKLHGGAAGGTTDAQAKRVPSQDLLNWTKCIIGRVAPEDEGFDLNIPKIVAEIGI</sequence>
<gene>
    <name evidence="1" type="ORF">LOY88_002200</name>
</gene>
<proteinExistence type="predicted"/>
<accession>A0ACB8UZY8</accession>
<dbReference type="EMBL" id="JALBCA010000025">
    <property type="protein sequence ID" value="KAI2389234.1"/>
    <property type="molecule type" value="Genomic_DNA"/>
</dbReference>